<dbReference type="InterPro" id="IPR017927">
    <property type="entry name" value="FAD-bd_FR_type"/>
</dbReference>
<dbReference type="Pfam" id="PF00258">
    <property type="entry name" value="Flavodoxin_1"/>
    <property type="match status" value="1"/>
</dbReference>
<dbReference type="RefSeq" id="WP_121482131.1">
    <property type="nucleotide sequence ID" value="NZ_CP032707.1"/>
</dbReference>
<keyword evidence="2" id="KW-0288">FMN</keyword>
<gene>
    <name evidence="8" type="ORF">D8I30_07150</name>
</gene>
<dbReference type="GO" id="GO:0050660">
    <property type="term" value="F:flavin adenine dinucleotide binding"/>
    <property type="evidence" value="ECO:0007669"/>
    <property type="project" value="TreeGrafter"/>
</dbReference>
<feature type="domain" description="FAD-binding FR-type" evidence="7">
    <location>
        <begin position="203"/>
        <end position="317"/>
    </location>
</feature>
<evidence type="ECO:0000256" key="1">
    <source>
        <dbReference type="ARBA" id="ARBA00022630"/>
    </source>
</evidence>
<dbReference type="SUPFAM" id="SSF52218">
    <property type="entry name" value="Flavoproteins"/>
    <property type="match status" value="1"/>
</dbReference>
<dbReference type="EC" id="1.6.2.4" evidence="4"/>
<name>A0A494RIW2_9CAUL</name>
<reference evidence="8 9" key="1">
    <citation type="submission" date="2018-10" db="EMBL/GenBank/DDBJ databases">
        <title>Complete genome sequence of Brevundimonas naejangsanensis BRV3.</title>
        <authorList>
            <person name="Berrios L."/>
            <person name="Ely B."/>
        </authorList>
    </citation>
    <scope>NUCLEOTIDE SEQUENCE [LARGE SCALE GENOMIC DNA]</scope>
    <source>
        <strain evidence="8 9">BRV3</strain>
    </source>
</reference>
<dbReference type="PRINTS" id="PR00371">
    <property type="entry name" value="FPNCR"/>
</dbReference>
<proteinExistence type="predicted"/>
<feature type="domain" description="Flavodoxin-like" evidence="6">
    <location>
        <begin position="52"/>
        <end position="189"/>
    </location>
</feature>
<protein>
    <recommendedName>
        <fullName evidence="4">NADPH--hemoprotein reductase</fullName>
        <ecNumber evidence="4">1.6.2.4</ecNumber>
    </recommendedName>
</protein>
<dbReference type="SUPFAM" id="SSF63380">
    <property type="entry name" value="Riboflavin synthase domain-like"/>
    <property type="match status" value="1"/>
</dbReference>
<evidence type="ECO:0000313" key="9">
    <source>
        <dbReference type="Proteomes" id="UP000276984"/>
    </source>
</evidence>
<evidence type="ECO:0000313" key="8">
    <source>
        <dbReference type="EMBL" id="AYG94983.1"/>
    </source>
</evidence>
<evidence type="ECO:0000256" key="2">
    <source>
        <dbReference type="ARBA" id="ARBA00022643"/>
    </source>
</evidence>
<dbReference type="InterPro" id="IPR001433">
    <property type="entry name" value="OxRdtase_FAD/NAD-bd"/>
</dbReference>
<dbReference type="OrthoDB" id="9791166at2"/>
<dbReference type="SUPFAM" id="SSF52343">
    <property type="entry name" value="Ferredoxin reductase-like, C-terminal NADP-linked domain"/>
    <property type="match status" value="1"/>
</dbReference>
<dbReference type="CDD" id="cd06200">
    <property type="entry name" value="SiR_like1"/>
    <property type="match status" value="1"/>
</dbReference>
<keyword evidence="9" id="KW-1185">Reference proteome</keyword>
<dbReference type="InterPro" id="IPR008254">
    <property type="entry name" value="Flavodoxin/NO_synth"/>
</dbReference>
<keyword evidence="3" id="KW-0813">Transport</keyword>
<dbReference type="GO" id="GO:0010181">
    <property type="term" value="F:FMN binding"/>
    <property type="evidence" value="ECO:0007669"/>
    <property type="project" value="InterPro"/>
</dbReference>
<dbReference type="InterPro" id="IPR029039">
    <property type="entry name" value="Flavoprotein-like_sf"/>
</dbReference>
<dbReference type="Pfam" id="PF00175">
    <property type="entry name" value="NAD_binding_1"/>
    <property type="match status" value="1"/>
</dbReference>
<evidence type="ECO:0000259" key="7">
    <source>
        <dbReference type="PROSITE" id="PS51384"/>
    </source>
</evidence>
<organism evidence="8 9">
    <name type="scientific">Brevundimonas naejangsanensis</name>
    <dbReference type="NCBI Taxonomy" id="588932"/>
    <lineage>
        <taxon>Bacteria</taxon>
        <taxon>Pseudomonadati</taxon>
        <taxon>Pseudomonadota</taxon>
        <taxon>Alphaproteobacteria</taxon>
        <taxon>Caulobacterales</taxon>
        <taxon>Caulobacteraceae</taxon>
        <taxon>Brevundimonas</taxon>
    </lineage>
</organism>
<sequence>MTADLFRWVGAGVAVLLWLGLIALTVWRVRAAARRAAEQARAFAEAAGDEAVLIAFASQTGFGEELAWMTARALGDGGVGARILPFAELDLETLKRARRLLVVASTTGEGDAPDGAARFVRQAMGTEADLSHLSYGLLALGDRSYDAFCGFGRAVGDWLDRCGAQTLFDRVEVDNGDAGAVRHWQHQLNLITGATAAPDWTPPAYDRWRLVKRTLLNAGSPGGEAWHLAFEPIDHAPDWAAGDIAEVGLPARDGEQPGSREYSVASLPSDGRLELCIRLMTRPDGTPGLASGWLTQEAQIGQEVALRVRANRSFHAPPPEVPIILIGNGTGIAGLRGHLKARARHDKTGGGWLLFGERTRAHDAFYDEELRAWRASGVLTRLDRAFSRDGGEHRYVQALVAEHARTVADWVDRGAWIYVCGSLEGMSKGVHAALEAALGEDRLLGLTEAGRYRRDVY</sequence>
<dbReference type="Proteomes" id="UP000276984">
    <property type="component" value="Chromosome"/>
</dbReference>
<dbReference type="InterPro" id="IPR039261">
    <property type="entry name" value="FNR_nucleotide-bd"/>
</dbReference>
<dbReference type="PRINTS" id="PR00369">
    <property type="entry name" value="FLAVODOXIN"/>
</dbReference>
<dbReference type="InterPro" id="IPR001094">
    <property type="entry name" value="Flavdoxin-like"/>
</dbReference>
<dbReference type="EMBL" id="CP032707">
    <property type="protein sequence ID" value="AYG94983.1"/>
    <property type="molecule type" value="Genomic_DNA"/>
</dbReference>
<dbReference type="PROSITE" id="PS51384">
    <property type="entry name" value="FAD_FR"/>
    <property type="match status" value="1"/>
</dbReference>
<dbReference type="PANTHER" id="PTHR19384:SF17">
    <property type="entry name" value="NADPH--CYTOCHROME P450 REDUCTASE"/>
    <property type="match status" value="1"/>
</dbReference>
<accession>A0A494RIW2</accession>
<dbReference type="PANTHER" id="PTHR19384">
    <property type="entry name" value="NITRIC OXIDE SYNTHASE-RELATED"/>
    <property type="match status" value="1"/>
</dbReference>
<dbReference type="PROSITE" id="PS50902">
    <property type="entry name" value="FLAVODOXIN_LIKE"/>
    <property type="match status" value="1"/>
</dbReference>
<dbReference type="AlphaFoldDB" id="A0A494RIW2"/>
<evidence type="ECO:0000256" key="3">
    <source>
        <dbReference type="ARBA" id="ARBA00022982"/>
    </source>
</evidence>
<dbReference type="Gene3D" id="3.40.50.360">
    <property type="match status" value="1"/>
</dbReference>
<evidence type="ECO:0000256" key="5">
    <source>
        <dbReference type="SAM" id="Phobius"/>
    </source>
</evidence>
<dbReference type="Gene3D" id="2.40.30.10">
    <property type="entry name" value="Translation factors"/>
    <property type="match status" value="1"/>
</dbReference>
<keyword evidence="5" id="KW-1133">Transmembrane helix</keyword>
<keyword evidence="5" id="KW-0812">Transmembrane</keyword>
<keyword evidence="3" id="KW-0249">Electron transport</keyword>
<keyword evidence="1" id="KW-0285">Flavoprotein</keyword>
<dbReference type="Gene3D" id="3.40.50.80">
    <property type="entry name" value="Nucleotide-binding domain of ferredoxin-NADP reductase (FNR) module"/>
    <property type="match status" value="1"/>
</dbReference>
<dbReference type="GO" id="GO:0005829">
    <property type="term" value="C:cytosol"/>
    <property type="evidence" value="ECO:0007669"/>
    <property type="project" value="TreeGrafter"/>
</dbReference>
<feature type="transmembrane region" description="Helical" evidence="5">
    <location>
        <begin position="6"/>
        <end position="27"/>
    </location>
</feature>
<evidence type="ECO:0000259" key="6">
    <source>
        <dbReference type="PROSITE" id="PS50902"/>
    </source>
</evidence>
<dbReference type="GO" id="GO:0003958">
    <property type="term" value="F:NADPH-hemoprotein reductase activity"/>
    <property type="evidence" value="ECO:0007669"/>
    <property type="project" value="UniProtKB-EC"/>
</dbReference>
<keyword evidence="5" id="KW-0472">Membrane</keyword>
<evidence type="ECO:0000256" key="4">
    <source>
        <dbReference type="ARBA" id="ARBA00023797"/>
    </source>
</evidence>
<dbReference type="InterPro" id="IPR017938">
    <property type="entry name" value="Riboflavin_synthase-like_b-brl"/>
</dbReference>
<dbReference type="InterPro" id="IPR001709">
    <property type="entry name" value="Flavoprot_Pyr_Nucl_cyt_Rdtase"/>
</dbReference>